<comment type="catalytic activity">
    <reaction evidence="6">
        <text>a UDP-3-O-[(3R)-3-hydroxyacyl]-alpha-D-glucosamine + a (3R)-hydroxyacyl-[ACP] = a UDP-2-N,3-O-bis[(3R)-3-hydroxyacyl]-alpha-D-glucosamine + holo-[ACP] + H(+)</text>
        <dbReference type="Rhea" id="RHEA:53836"/>
        <dbReference type="Rhea" id="RHEA-COMP:9685"/>
        <dbReference type="Rhea" id="RHEA-COMP:9945"/>
        <dbReference type="ChEBI" id="CHEBI:15378"/>
        <dbReference type="ChEBI" id="CHEBI:64479"/>
        <dbReference type="ChEBI" id="CHEBI:78827"/>
        <dbReference type="ChEBI" id="CHEBI:137740"/>
        <dbReference type="ChEBI" id="CHEBI:137748"/>
        <dbReference type="EC" id="2.3.1.191"/>
    </reaction>
</comment>
<keyword evidence="2 6" id="KW-0441">Lipid A biosynthesis</keyword>
<comment type="function">
    <text evidence="6">Catalyzes the N-acylation of UDP-3-O-acylglucosamine using 3-hydroxyacyl-ACP as the acyl donor. Is involved in the biosynthesis of lipid A, a phosphorylated glycolipid that anchors the lipopolysaccharide to the outer membrane of the cell.</text>
</comment>
<dbReference type="NCBIfam" id="NF002060">
    <property type="entry name" value="PRK00892.1"/>
    <property type="match status" value="1"/>
</dbReference>
<dbReference type="HAMAP" id="MF_00523">
    <property type="entry name" value="LpxD"/>
    <property type="match status" value="1"/>
</dbReference>
<dbReference type="Gene3D" id="2.160.10.10">
    <property type="entry name" value="Hexapeptide repeat proteins"/>
    <property type="match status" value="1"/>
</dbReference>
<keyword evidence="8" id="KW-1185">Reference proteome</keyword>
<dbReference type="Gene3D" id="3.40.1390.10">
    <property type="entry name" value="MurE/MurF, N-terminal domain"/>
    <property type="match status" value="1"/>
</dbReference>
<comment type="subunit">
    <text evidence="6">Homotrimer.</text>
</comment>
<reference evidence="7 8" key="1">
    <citation type="submission" date="2023-04" db="EMBL/GenBank/DDBJ databases">
        <title>Jannaschia ovalis sp. nov., a marine bacterium isolated from sea tidal flat.</title>
        <authorList>
            <person name="Kwon D.Y."/>
            <person name="Kim J.-J."/>
        </authorList>
    </citation>
    <scope>NUCLEOTIDE SEQUENCE [LARGE SCALE GENOMIC DNA]</scope>
    <source>
        <strain evidence="7 8">GRR-S6-38</strain>
    </source>
</reference>
<protein>
    <recommendedName>
        <fullName evidence="6">UDP-3-O-acylglucosamine N-acyltransferase</fullName>
        <ecNumber evidence="6">2.3.1.191</ecNumber>
    </recommendedName>
</protein>
<dbReference type="RefSeq" id="WP_279965246.1">
    <property type="nucleotide sequence ID" value="NZ_CP122537.1"/>
</dbReference>
<keyword evidence="6" id="KW-0677">Repeat</keyword>
<dbReference type="CDD" id="cd03352">
    <property type="entry name" value="LbH_LpxD"/>
    <property type="match status" value="1"/>
</dbReference>
<dbReference type="GO" id="GO:0103118">
    <property type="term" value="F:UDP-3-O-[(3R)-3-hydroxyacyl]-glucosamine N-acyltransferase activity"/>
    <property type="evidence" value="ECO:0007669"/>
    <property type="project" value="UniProtKB-EC"/>
</dbReference>
<keyword evidence="5 6" id="KW-0012">Acyltransferase</keyword>
<evidence type="ECO:0000256" key="1">
    <source>
        <dbReference type="ARBA" id="ARBA00022516"/>
    </source>
</evidence>
<dbReference type="InterPro" id="IPR007691">
    <property type="entry name" value="LpxD"/>
</dbReference>
<keyword evidence="4 6" id="KW-0443">Lipid metabolism</keyword>
<dbReference type="Proteomes" id="UP001243420">
    <property type="component" value="Chromosome"/>
</dbReference>
<dbReference type="InterPro" id="IPR011004">
    <property type="entry name" value="Trimer_LpxA-like_sf"/>
</dbReference>
<keyword evidence="3 6" id="KW-0808">Transferase</keyword>
<evidence type="ECO:0000256" key="4">
    <source>
        <dbReference type="ARBA" id="ARBA00023098"/>
    </source>
</evidence>
<comment type="pathway">
    <text evidence="6">Bacterial outer membrane biogenesis; LPS lipid A biosynthesis.</text>
</comment>
<comment type="similarity">
    <text evidence="6">Belongs to the transferase hexapeptide repeat family. LpxD subfamily.</text>
</comment>
<evidence type="ECO:0000256" key="6">
    <source>
        <dbReference type="HAMAP-Rule" id="MF_00523"/>
    </source>
</evidence>
<evidence type="ECO:0000313" key="7">
    <source>
        <dbReference type="EMBL" id="WGH78495.1"/>
    </source>
</evidence>
<keyword evidence="1 6" id="KW-0444">Lipid biosynthesis</keyword>
<evidence type="ECO:0000313" key="8">
    <source>
        <dbReference type="Proteomes" id="UP001243420"/>
    </source>
</evidence>
<sequence>MFTLQQIAETLGRPVEGDGTLRFARAAEPDAAGPDDLALAMSPAYGDALRAGQARAAILWDGADWKGFGLKGAVLVPRARLAMASITAALDPGPRLPEGVHPSAVVDASAALGPGARIGPFVTIGADVRIGANARIGAGCAIGDGVVIGDDALLQPRVVLCERVVIGDRFIAQPGVVIGGDGFSFVTPEESGVERARKTLGDQGDIREQAWTRIHSLGAVRIGDDVEIGANTTIDRGTVADTVIGRGTKIDNLVMIGHNNVVGEDCLFCSMVGVAGGCTIGDRVVLAGKVGVNDNITVGNDVVAGGGTKIFTRVAAGEVILGYPATKMDTNMAMYRALRRLPRLSEQVAELRKTVAGLVPGKRDE</sequence>
<dbReference type="PANTHER" id="PTHR43378:SF2">
    <property type="entry name" value="UDP-3-O-ACYLGLUCOSAMINE N-ACYLTRANSFERASE 1, MITOCHONDRIAL-RELATED"/>
    <property type="match status" value="1"/>
</dbReference>
<organism evidence="7 8">
    <name type="scientific">Jannaschia ovalis</name>
    <dbReference type="NCBI Taxonomy" id="3038773"/>
    <lineage>
        <taxon>Bacteria</taxon>
        <taxon>Pseudomonadati</taxon>
        <taxon>Pseudomonadota</taxon>
        <taxon>Alphaproteobacteria</taxon>
        <taxon>Rhodobacterales</taxon>
        <taxon>Roseobacteraceae</taxon>
        <taxon>Jannaschia</taxon>
    </lineage>
</organism>
<accession>A0ABY8LDX3</accession>
<dbReference type="NCBIfam" id="TIGR01853">
    <property type="entry name" value="lipid_A_lpxD"/>
    <property type="match status" value="1"/>
</dbReference>
<dbReference type="EC" id="2.3.1.191" evidence="6"/>
<dbReference type="Pfam" id="PF00132">
    <property type="entry name" value="Hexapep"/>
    <property type="match status" value="1"/>
</dbReference>
<evidence type="ECO:0000256" key="2">
    <source>
        <dbReference type="ARBA" id="ARBA00022556"/>
    </source>
</evidence>
<feature type="active site" description="Proton acceptor" evidence="6">
    <location>
        <position position="258"/>
    </location>
</feature>
<proteinExistence type="inferred from homology"/>
<dbReference type="EMBL" id="CP122537">
    <property type="protein sequence ID" value="WGH78495.1"/>
    <property type="molecule type" value="Genomic_DNA"/>
</dbReference>
<gene>
    <name evidence="6 7" type="primary">lpxD</name>
    <name evidence="7" type="ORF">P8627_15990</name>
</gene>
<dbReference type="PANTHER" id="PTHR43378">
    <property type="entry name" value="UDP-3-O-ACYLGLUCOSAMINE N-ACYLTRANSFERASE"/>
    <property type="match status" value="1"/>
</dbReference>
<dbReference type="InterPro" id="IPR001451">
    <property type="entry name" value="Hexapep"/>
</dbReference>
<dbReference type="SUPFAM" id="SSF51161">
    <property type="entry name" value="Trimeric LpxA-like enzymes"/>
    <property type="match status" value="1"/>
</dbReference>
<evidence type="ECO:0000256" key="3">
    <source>
        <dbReference type="ARBA" id="ARBA00022679"/>
    </source>
</evidence>
<name>A0ABY8LDX3_9RHOB</name>
<evidence type="ECO:0000256" key="5">
    <source>
        <dbReference type="ARBA" id="ARBA00023315"/>
    </source>
</evidence>